<dbReference type="InterPro" id="IPR016024">
    <property type="entry name" value="ARM-type_fold"/>
</dbReference>
<dbReference type="InterPro" id="IPR011989">
    <property type="entry name" value="ARM-like"/>
</dbReference>
<dbReference type="AlphaFoldDB" id="A0A6I3SNG8"/>
<organism evidence="1 2">
    <name type="scientific">Heliobacterium mobile</name>
    <name type="common">Heliobacillus mobilis</name>
    <dbReference type="NCBI Taxonomy" id="28064"/>
    <lineage>
        <taxon>Bacteria</taxon>
        <taxon>Bacillati</taxon>
        <taxon>Bacillota</taxon>
        <taxon>Clostridia</taxon>
        <taxon>Eubacteriales</taxon>
        <taxon>Heliobacteriaceae</taxon>
        <taxon>Heliobacterium</taxon>
    </lineage>
</organism>
<evidence type="ECO:0000313" key="1">
    <source>
        <dbReference type="EMBL" id="MTV50571.1"/>
    </source>
</evidence>
<dbReference type="InterPro" id="IPR021133">
    <property type="entry name" value="HEAT_type_2"/>
</dbReference>
<evidence type="ECO:0008006" key="3">
    <source>
        <dbReference type="Google" id="ProtNLM"/>
    </source>
</evidence>
<reference evidence="1 2" key="1">
    <citation type="submission" date="2019-11" db="EMBL/GenBank/DDBJ databases">
        <title>Whole-genome sequence of a the green, strictly anaerobic photosynthetic bacterium Heliobacillus mobilis DSM 6151.</title>
        <authorList>
            <person name="Kyndt J.A."/>
            <person name="Meyer T.E."/>
        </authorList>
    </citation>
    <scope>NUCLEOTIDE SEQUENCE [LARGE SCALE GENOMIC DNA]</scope>
    <source>
        <strain evidence="1 2">DSM 6151</strain>
    </source>
</reference>
<dbReference type="OrthoDB" id="2082868at2"/>
<sequence>MSTAAKEPFWRRWWPWGKKQKTMEPDEQIREFLQNLVQGIVPSQEQLAVILKEPPEKRSQWWLAAVRVVPTATGKMVNGMGPSSSPAWRLARILRLEVYWQEVMSNLPTAPKERVIETIGPMPLPEVLPLLEAALISGAPSVSLAAADYLAKRPEPRVTDFFIEVLHRPDGGPWTDRAARGLAMRRSFDGQSVWSQLIAMTTQAEEEIRSRAWEVMASFGPPAEQEEVGDLDGALRNSLSDASSHVRARAAESAGLLARGALIPALMEAMSDEDERVRAEAARSLGRLAALDLLAAEVKKDVRNILTQRLEDPDYRVSGCARQALHYITES</sequence>
<name>A0A6I3SNG8_HELMO</name>
<dbReference type="EMBL" id="WNKU01000028">
    <property type="protein sequence ID" value="MTV50571.1"/>
    <property type="molecule type" value="Genomic_DNA"/>
</dbReference>
<dbReference type="Gene3D" id="1.25.10.10">
    <property type="entry name" value="Leucine-rich Repeat Variant"/>
    <property type="match status" value="2"/>
</dbReference>
<dbReference type="Proteomes" id="UP000430670">
    <property type="component" value="Unassembled WGS sequence"/>
</dbReference>
<dbReference type="Pfam" id="PF13646">
    <property type="entry name" value="HEAT_2"/>
    <property type="match status" value="1"/>
</dbReference>
<accession>A0A6I3SNG8</accession>
<proteinExistence type="predicted"/>
<keyword evidence="2" id="KW-1185">Reference proteome</keyword>
<dbReference type="SUPFAM" id="SSF48371">
    <property type="entry name" value="ARM repeat"/>
    <property type="match status" value="1"/>
</dbReference>
<gene>
    <name evidence="1" type="ORF">GJ688_16620</name>
</gene>
<dbReference type="InterPro" id="IPR004155">
    <property type="entry name" value="PBS_lyase_HEAT"/>
</dbReference>
<dbReference type="SMART" id="SM00567">
    <property type="entry name" value="EZ_HEAT"/>
    <property type="match status" value="3"/>
</dbReference>
<dbReference type="RefSeq" id="WP_155477651.1">
    <property type="nucleotide sequence ID" value="NZ_WNKU01000028.1"/>
</dbReference>
<dbReference type="PROSITE" id="PS50077">
    <property type="entry name" value="HEAT_REPEAT"/>
    <property type="match status" value="1"/>
</dbReference>
<comment type="caution">
    <text evidence="1">The sequence shown here is derived from an EMBL/GenBank/DDBJ whole genome shotgun (WGS) entry which is preliminary data.</text>
</comment>
<evidence type="ECO:0000313" key="2">
    <source>
        <dbReference type="Proteomes" id="UP000430670"/>
    </source>
</evidence>
<protein>
    <recommendedName>
        <fullName evidence="3">HEAT repeat domain-containing protein</fullName>
    </recommendedName>
</protein>